<proteinExistence type="predicted"/>
<gene>
    <name evidence="1" type="ORF">IV43_GL000569</name>
</gene>
<dbReference type="Proteomes" id="UP000051491">
    <property type="component" value="Unassembled WGS sequence"/>
</dbReference>
<dbReference type="AlphaFoldDB" id="A0A0R2JLP9"/>
<accession>A0A0R2JLP9</accession>
<dbReference type="InterPro" id="IPR016181">
    <property type="entry name" value="Acyl_CoA_acyltransferase"/>
</dbReference>
<dbReference type="PATRIC" id="fig|89059.3.peg.589"/>
<protein>
    <submittedName>
        <fullName evidence="1">Uncharacterized protein</fullName>
    </submittedName>
</protein>
<reference evidence="1 2" key="1">
    <citation type="journal article" date="2015" name="Genome Announc.">
        <title>Expanding the biotechnology potential of lactobacilli through comparative genomics of 213 strains and associated genera.</title>
        <authorList>
            <person name="Sun Z."/>
            <person name="Harris H.M."/>
            <person name="McCann A."/>
            <person name="Guo C."/>
            <person name="Argimon S."/>
            <person name="Zhang W."/>
            <person name="Yang X."/>
            <person name="Jeffery I.B."/>
            <person name="Cooney J.C."/>
            <person name="Kagawa T.F."/>
            <person name="Liu W."/>
            <person name="Song Y."/>
            <person name="Salvetti E."/>
            <person name="Wrobel A."/>
            <person name="Rasinkangas P."/>
            <person name="Parkhill J."/>
            <person name="Rea M.C."/>
            <person name="O'Sullivan O."/>
            <person name="Ritari J."/>
            <person name="Douillard F.P."/>
            <person name="Paul Ross R."/>
            <person name="Yang R."/>
            <person name="Briner A.E."/>
            <person name="Felis G.E."/>
            <person name="de Vos W.M."/>
            <person name="Barrangou R."/>
            <person name="Klaenhammer T.R."/>
            <person name="Caufield P.W."/>
            <person name="Cui Y."/>
            <person name="Zhang H."/>
            <person name="O'Toole P.W."/>
        </authorList>
    </citation>
    <scope>NUCLEOTIDE SEQUENCE [LARGE SCALE GENOMIC DNA]</scope>
    <source>
        <strain evidence="1 2">DSM 15353</strain>
    </source>
</reference>
<dbReference type="SUPFAM" id="SSF55729">
    <property type="entry name" value="Acyl-CoA N-acyltransferases (Nat)"/>
    <property type="match status" value="1"/>
</dbReference>
<dbReference type="Gene3D" id="3.40.630.30">
    <property type="match status" value="1"/>
</dbReference>
<sequence>MPQFRLNSAEDFEKFYQLYFYAFNALDEPSWRKYFFERYQHGLIYGIKQGEKLTNGLYSLPFKVDFHGTKYLMSG</sequence>
<comment type="caution">
    <text evidence="1">The sequence shown here is derived from an EMBL/GenBank/DDBJ whole genome shotgun (WGS) entry which is preliminary data.</text>
</comment>
<dbReference type="Pfam" id="PF13527">
    <property type="entry name" value="Acetyltransf_9"/>
    <property type="match status" value="1"/>
</dbReference>
<dbReference type="EMBL" id="JQBK01000153">
    <property type="protein sequence ID" value="KRN78142.1"/>
    <property type="molecule type" value="Genomic_DNA"/>
</dbReference>
<evidence type="ECO:0000313" key="1">
    <source>
        <dbReference type="EMBL" id="KRN78142.1"/>
    </source>
</evidence>
<dbReference type="OrthoDB" id="9768284at2"/>
<organism evidence="1 2">
    <name type="scientific">Ligilactobacillus acidipiscis</name>
    <dbReference type="NCBI Taxonomy" id="89059"/>
    <lineage>
        <taxon>Bacteria</taxon>
        <taxon>Bacillati</taxon>
        <taxon>Bacillota</taxon>
        <taxon>Bacilli</taxon>
        <taxon>Lactobacillales</taxon>
        <taxon>Lactobacillaceae</taxon>
        <taxon>Ligilactobacillus</taxon>
    </lineage>
</organism>
<name>A0A0R2JLP9_9LACO</name>
<evidence type="ECO:0000313" key="2">
    <source>
        <dbReference type="Proteomes" id="UP000051491"/>
    </source>
</evidence>